<reference evidence="2" key="1">
    <citation type="submission" date="2017-12" db="EMBL/GenBank/DDBJ databases">
        <authorList>
            <person name="Hurst M.R.H."/>
        </authorList>
    </citation>
    <scope>NUCLEOTIDE SEQUENCE</scope>
    <source>
        <strain evidence="2">UTEX 2505</strain>
    </source>
</reference>
<feature type="region of interest" description="Disordered" evidence="1">
    <location>
        <begin position="1"/>
        <end position="42"/>
    </location>
</feature>
<accession>A0A2K9YRS6</accession>
<protein>
    <submittedName>
        <fullName evidence="2">Uncharacterized protein</fullName>
    </submittedName>
</protein>
<dbReference type="AlphaFoldDB" id="A0A2K9YRS6"/>
<sequence>MATPAIEGKATSSPSAGWSPRGKGLRPTLAPLPMFYSTPPGS</sequence>
<evidence type="ECO:0000313" key="2">
    <source>
        <dbReference type="EMBL" id="AUW36456.1"/>
    </source>
</evidence>
<name>A0A2K9YRS6_HAELA</name>
<proteinExistence type="predicted"/>
<keyword evidence="2" id="KW-0934">Plastid</keyword>
<gene>
    <name evidence="2" type="ORF">SG3EUKT975003.1</name>
</gene>
<organism evidence="2">
    <name type="scientific">Haematococcus lacustris</name>
    <name type="common">Green alga</name>
    <name type="synonym">Haematococcus pluvialis</name>
    <dbReference type="NCBI Taxonomy" id="44745"/>
    <lineage>
        <taxon>Eukaryota</taxon>
        <taxon>Viridiplantae</taxon>
        <taxon>Chlorophyta</taxon>
        <taxon>core chlorophytes</taxon>
        <taxon>Chlorophyceae</taxon>
        <taxon>CS clade</taxon>
        <taxon>Chlamydomonadales</taxon>
        <taxon>Haematococcaceae</taxon>
        <taxon>Haematococcus</taxon>
    </lineage>
</organism>
<keyword evidence="2" id="KW-0150">Chloroplast</keyword>
<evidence type="ECO:0000256" key="1">
    <source>
        <dbReference type="SAM" id="MobiDB-lite"/>
    </source>
</evidence>
<geneLocation type="chloroplast" evidence="2"/>
<dbReference type="EMBL" id="MG677935">
    <property type="protein sequence ID" value="AUW36456.1"/>
    <property type="molecule type" value="Genomic_DNA"/>
</dbReference>